<reference evidence="3 4" key="1">
    <citation type="submission" date="2018-01" db="EMBL/GenBank/DDBJ databases">
        <title>Draft genome sequence of Nonomuraea sp. KC333.</title>
        <authorList>
            <person name="Sahin N."/>
            <person name="Saygin H."/>
            <person name="Ay H."/>
        </authorList>
    </citation>
    <scope>NUCLEOTIDE SEQUENCE [LARGE SCALE GENOMIC DNA]</scope>
    <source>
        <strain evidence="3 4">KC333</strain>
    </source>
</reference>
<dbReference type="EMBL" id="POUD01000002">
    <property type="protein sequence ID" value="PZG23505.1"/>
    <property type="molecule type" value="Genomic_DNA"/>
</dbReference>
<protein>
    <submittedName>
        <fullName evidence="3">Transcriptional regulator</fullName>
    </submittedName>
</protein>
<evidence type="ECO:0000313" key="4">
    <source>
        <dbReference type="Proteomes" id="UP000249304"/>
    </source>
</evidence>
<sequence>MHAQRTSTPAPAVTRLASDPEAQFHLLQQVYEATLSGGTAPAPPRPLVSESWRRSLAAHVNPDDYRPPVVYRADEVADARSAHPLRAVLPLLRDLLVGIADTSRHVMIATDAEGTILWREGPGDICRSADLVGLSEGTRWTEDAIGTNAMGTALATDSPVQIYSAEHLVRTYHGWTCAAAPIHDPDTGDPIGAVDVSGLLRGLHPAVVCLVNAAAQLAENHLRALMESSDERFRERNLPHLLGLRGEPGALLTVTGRVVAAEPYGPWPSRVTIPAGADRVTIGDGREALVEPLPGGYLLRVPRRGRTAPRRPTLSLTFLGDRPAAVLDGRELPLTLRWAELLALFALHPAGLTAEQVAFRLYGDAGNPATVRAEIHRLRARLGESAMRARPYRLRAEVEADFLTARAALRAGDVRAAVAVCRAPLLPGSESAVIRAESHSLVASMRSAVLGHHDLDALWDFAQSEPGADDLEVFERLVAELPARDPRRAVAETRLAWLLAEDD</sequence>
<name>A0A2W2F5T3_9ACTN</name>
<feature type="domain" description="OmpR/PhoB-type" evidence="2">
    <location>
        <begin position="329"/>
        <end position="394"/>
    </location>
</feature>
<dbReference type="InterPro" id="IPR001867">
    <property type="entry name" value="OmpR/PhoB-type_DNA-bd"/>
</dbReference>
<dbReference type="Gene3D" id="3.30.450.40">
    <property type="match status" value="1"/>
</dbReference>
<dbReference type="InterPro" id="IPR029016">
    <property type="entry name" value="GAF-like_dom_sf"/>
</dbReference>
<dbReference type="GO" id="GO:0006355">
    <property type="term" value="P:regulation of DNA-templated transcription"/>
    <property type="evidence" value="ECO:0007669"/>
    <property type="project" value="InterPro"/>
</dbReference>
<accession>A0A2W2F5T3</accession>
<dbReference type="SMART" id="SM00862">
    <property type="entry name" value="Trans_reg_C"/>
    <property type="match status" value="1"/>
</dbReference>
<keyword evidence="1" id="KW-0238">DNA-binding</keyword>
<dbReference type="Proteomes" id="UP000249304">
    <property type="component" value="Unassembled WGS sequence"/>
</dbReference>
<evidence type="ECO:0000259" key="2">
    <source>
        <dbReference type="SMART" id="SM00862"/>
    </source>
</evidence>
<gene>
    <name evidence="3" type="ORF">C1J01_00860</name>
</gene>
<proteinExistence type="predicted"/>
<keyword evidence="4" id="KW-1185">Reference proteome</keyword>
<organism evidence="3 4">
    <name type="scientific">Nonomuraea aridisoli</name>
    <dbReference type="NCBI Taxonomy" id="2070368"/>
    <lineage>
        <taxon>Bacteria</taxon>
        <taxon>Bacillati</taxon>
        <taxon>Actinomycetota</taxon>
        <taxon>Actinomycetes</taxon>
        <taxon>Streptosporangiales</taxon>
        <taxon>Streptosporangiaceae</taxon>
        <taxon>Nonomuraea</taxon>
    </lineage>
</organism>
<dbReference type="GO" id="GO:0000160">
    <property type="term" value="P:phosphorelay signal transduction system"/>
    <property type="evidence" value="ECO:0007669"/>
    <property type="project" value="InterPro"/>
</dbReference>
<dbReference type="OrthoDB" id="3928741at2"/>
<dbReference type="RefSeq" id="WP_111175114.1">
    <property type="nucleotide sequence ID" value="NZ_POUD01000002.1"/>
</dbReference>
<evidence type="ECO:0000313" key="3">
    <source>
        <dbReference type="EMBL" id="PZG23505.1"/>
    </source>
</evidence>
<dbReference type="AlphaFoldDB" id="A0A2W2F5T3"/>
<evidence type="ECO:0000256" key="1">
    <source>
        <dbReference type="ARBA" id="ARBA00023125"/>
    </source>
</evidence>
<comment type="caution">
    <text evidence="3">The sequence shown here is derived from an EMBL/GenBank/DDBJ whole genome shotgun (WGS) entry which is preliminary data.</text>
</comment>
<dbReference type="GO" id="GO:0003677">
    <property type="term" value="F:DNA binding"/>
    <property type="evidence" value="ECO:0007669"/>
    <property type="project" value="UniProtKB-KW"/>
</dbReference>